<reference evidence="2" key="1">
    <citation type="submission" date="2023-06" db="EMBL/GenBank/DDBJ databases">
        <title>Genome-scale phylogeny and comparative genomics of the fungal order Sordariales.</title>
        <authorList>
            <consortium name="Lawrence Berkeley National Laboratory"/>
            <person name="Hensen N."/>
            <person name="Bonometti L."/>
            <person name="Westerberg I."/>
            <person name="Brannstrom I.O."/>
            <person name="Guillou S."/>
            <person name="Cros-Aarteil S."/>
            <person name="Calhoun S."/>
            <person name="Haridas S."/>
            <person name="Kuo A."/>
            <person name="Mondo S."/>
            <person name="Pangilinan J."/>
            <person name="Riley R."/>
            <person name="Labutti K."/>
            <person name="Andreopoulos B."/>
            <person name="Lipzen A."/>
            <person name="Chen C."/>
            <person name="Yanf M."/>
            <person name="Daum C."/>
            <person name="Ng V."/>
            <person name="Clum A."/>
            <person name="Steindorff A."/>
            <person name="Ohm R."/>
            <person name="Martin F."/>
            <person name="Silar P."/>
            <person name="Natvig D."/>
            <person name="Lalanne C."/>
            <person name="Gautier V."/>
            <person name="Ament-Velasquez S.L."/>
            <person name="Kruys A."/>
            <person name="Hutchinson M.I."/>
            <person name="Powell A.J."/>
            <person name="Barry K."/>
            <person name="Miller A.N."/>
            <person name="Grigoriev I.V."/>
            <person name="Debuchy R."/>
            <person name="Gladieux P."/>
            <person name="Thoren M.H."/>
            <person name="Johannesson H."/>
        </authorList>
    </citation>
    <scope>NUCLEOTIDE SEQUENCE</scope>
    <source>
        <strain evidence="2">CBS 540.89</strain>
    </source>
</reference>
<dbReference type="Proteomes" id="UP001172159">
    <property type="component" value="Unassembled WGS sequence"/>
</dbReference>
<feature type="region of interest" description="Disordered" evidence="1">
    <location>
        <begin position="401"/>
        <end position="471"/>
    </location>
</feature>
<keyword evidence="3" id="KW-1185">Reference proteome</keyword>
<name>A0AA39ZV18_9PEZI</name>
<sequence>MACDLKPITRREAIIALLKREDRALFAKLHSKGVLRVSLSKTKALSFHISTFLDQIPFPPSCDSSPKSSPKTVAFNEPPPGRNPPSGELKKEKKKIYGVLNLPTLTTHKEYTCREATQPLTIPWPKAGDNLTESNPPTCQMLLHDDITRSCTEYDAWVRPAANLDLAASTPNPCLHTRWYGAITALSNLASQMLSRTFTRQNITTLHSPILNKAEVRTIELNCLPRLCLAYSLYTARIFITGRYKKIAISLCKIVIPNFIHEAQYILTVCDKPWDRALVVWLAAVKEVYNMLRTMELWLEEAVEKMERSVRYLGLAGLKKESLDGEVVPEKDVVPAGELVPMYQCLREVKGAMRRCAIEGIREDEKKIRDAVGRLMDRVHPLTGLGNDKDAKEFLEGLWALEEEEDEESDDNDDDNEDEEEEEKGDESDDEMEDDEMEDDESDDESDEGEDELFSQGIEGSMNDGGANGLAGLNDDLEGDFDRELRKQKPVIVKAILTASADIRAVCEQWRSHLAFI</sequence>
<gene>
    <name evidence="2" type="ORF">B0T21DRAFT_416645</name>
</gene>
<feature type="region of interest" description="Disordered" evidence="1">
    <location>
        <begin position="61"/>
        <end position="89"/>
    </location>
</feature>
<organism evidence="2 3">
    <name type="scientific">Apiosordaria backusii</name>
    <dbReference type="NCBI Taxonomy" id="314023"/>
    <lineage>
        <taxon>Eukaryota</taxon>
        <taxon>Fungi</taxon>
        <taxon>Dikarya</taxon>
        <taxon>Ascomycota</taxon>
        <taxon>Pezizomycotina</taxon>
        <taxon>Sordariomycetes</taxon>
        <taxon>Sordariomycetidae</taxon>
        <taxon>Sordariales</taxon>
        <taxon>Lasiosphaeriaceae</taxon>
        <taxon>Apiosordaria</taxon>
    </lineage>
</organism>
<feature type="compositionally biased region" description="Low complexity" evidence="1">
    <location>
        <begin position="61"/>
        <end position="70"/>
    </location>
</feature>
<evidence type="ECO:0000313" key="2">
    <source>
        <dbReference type="EMBL" id="KAK0704108.1"/>
    </source>
</evidence>
<proteinExistence type="predicted"/>
<protein>
    <submittedName>
        <fullName evidence="2">Uncharacterized protein</fullName>
    </submittedName>
</protein>
<comment type="caution">
    <text evidence="2">The sequence shown here is derived from an EMBL/GenBank/DDBJ whole genome shotgun (WGS) entry which is preliminary data.</text>
</comment>
<accession>A0AA39ZV18</accession>
<evidence type="ECO:0000256" key="1">
    <source>
        <dbReference type="SAM" id="MobiDB-lite"/>
    </source>
</evidence>
<feature type="compositionally biased region" description="Acidic residues" evidence="1">
    <location>
        <begin position="401"/>
        <end position="453"/>
    </location>
</feature>
<evidence type="ECO:0000313" key="3">
    <source>
        <dbReference type="Proteomes" id="UP001172159"/>
    </source>
</evidence>
<dbReference type="AlphaFoldDB" id="A0AA39ZV18"/>
<dbReference type="EMBL" id="JAUKTV010000022">
    <property type="protein sequence ID" value="KAK0704108.1"/>
    <property type="molecule type" value="Genomic_DNA"/>
</dbReference>